<keyword evidence="9" id="KW-1185">Reference proteome</keyword>
<evidence type="ECO:0000256" key="2">
    <source>
        <dbReference type="ARBA" id="ARBA00022723"/>
    </source>
</evidence>
<reference evidence="9" key="2">
    <citation type="submission" date="2015-01" db="EMBL/GenBank/DDBJ databases">
        <title>Evolutionary Origins and Diversification of the Mycorrhizal Mutualists.</title>
        <authorList>
            <consortium name="DOE Joint Genome Institute"/>
            <consortium name="Mycorrhizal Genomics Consortium"/>
            <person name="Kohler A."/>
            <person name="Kuo A."/>
            <person name="Nagy L.G."/>
            <person name="Floudas D."/>
            <person name="Copeland A."/>
            <person name="Barry K.W."/>
            <person name="Cichocki N."/>
            <person name="Veneault-Fourrey C."/>
            <person name="LaButti K."/>
            <person name="Lindquist E.A."/>
            <person name="Lipzen A."/>
            <person name="Lundell T."/>
            <person name="Morin E."/>
            <person name="Murat C."/>
            <person name="Riley R."/>
            <person name="Ohm R."/>
            <person name="Sun H."/>
            <person name="Tunlid A."/>
            <person name="Henrissat B."/>
            <person name="Grigoriev I.V."/>
            <person name="Hibbett D.S."/>
            <person name="Martin F."/>
        </authorList>
    </citation>
    <scope>NUCLEOTIDE SEQUENCE [LARGE SCALE GENOMIC DNA]</scope>
    <source>
        <strain evidence="9">F 1598</strain>
    </source>
</reference>
<organism evidence="8 9">
    <name type="scientific">Piloderma croceum (strain F 1598)</name>
    <dbReference type="NCBI Taxonomy" id="765440"/>
    <lineage>
        <taxon>Eukaryota</taxon>
        <taxon>Fungi</taxon>
        <taxon>Dikarya</taxon>
        <taxon>Basidiomycota</taxon>
        <taxon>Agaricomycotina</taxon>
        <taxon>Agaricomycetes</taxon>
        <taxon>Agaricomycetidae</taxon>
        <taxon>Atheliales</taxon>
        <taxon>Atheliaceae</taxon>
        <taxon>Piloderma</taxon>
    </lineage>
</organism>
<evidence type="ECO:0000256" key="6">
    <source>
        <dbReference type="SAM" id="MobiDB-lite"/>
    </source>
</evidence>
<dbReference type="GO" id="GO:0000981">
    <property type="term" value="F:DNA-binding transcription factor activity, RNA polymerase II-specific"/>
    <property type="evidence" value="ECO:0007669"/>
    <property type="project" value="InterPro"/>
</dbReference>
<evidence type="ECO:0000313" key="9">
    <source>
        <dbReference type="Proteomes" id="UP000054166"/>
    </source>
</evidence>
<dbReference type="PANTHER" id="PTHR47338">
    <property type="entry name" value="ZN(II)2CYS6 TRANSCRIPTION FACTOR (EUROFUNG)-RELATED"/>
    <property type="match status" value="1"/>
</dbReference>
<evidence type="ECO:0000259" key="7">
    <source>
        <dbReference type="PROSITE" id="PS50048"/>
    </source>
</evidence>
<evidence type="ECO:0000313" key="8">
    <source>
        <dbReference type="EMBL" id="KIM82016.1"/>
    </source>
</evidence>
<dbReference type="PROSITE" id="PS50048">
    <property type="entry name" value="ZN2_CY6_FUNGAL_2"/>
    <property type="match status" value="1"/>
</dbReference>
<keyword evidence="2" id="KW-0479">Metal-binding</keyword>
<name>A0A0C3FS70_PILCF</name>
<evidence type="ECO:0000256" key="5">
    <source>
        <dbReference type="ARBA" id="ARBA00023242"/>
    </source>
</evidence>
<dbReference type="InParanoid" id="A0A0C3FS70"/>
<evidence type="ECO:0000256" key="3">
    <source>
        <dbReference type="ARBA" id="ARBA00023015"/>
    </source>
</evidence>
<dbReference type="Pfam" id="PF00172">
    <property type="entry name" value="Zn_clus"/>
    <property type="match status" value="1"/>
</dbReference>
<dbReference type="InterPro" id="IPR036864">
    <property type="entry name" value="Zn2-C6_fun-type_DNA-bd_sf"/>
</dbReference>
<dbReference type="PROSITE" id="PS00463">
    <property type="entry name" value="ZN2_CY6_FUNGAL_1"/>
    <property type="match status" value="1"/>
</dbReference>
<dbReference type="EMBL" id="KN832996">
    <property type="protein sequence ID" value="KIM82016.1"/>
    <property type="molecule type" value="Genomic_DNA"/>
</dbReference>
<dbReference type="AlphaFoldDB" id="A0A0C3FS70"/>
<dbReference type="STRING" id="765440.A0A0C3FS70"/>
<keyword evidence="4" id="KW-0804">Transcription</keyword>
<accession>A0A0C3FS70</accession>
<dbReference type="SUPFAM" id="SSF57701">
    <property type="entry name" value="Zn2/Cys6 DNA-binding domain"/>
    <property type="match status" value="1"/>
</dbReference>
<keyword evidence="5" id="KW-0539">Nucleus</keyword>
<dbReference type="PANTHER" id="PTHR47338:SF5">
    <property type="entry name" value="ZN(II)2CYS6 TRANSCRIPTION FACTOR (EUROFUNG)"/>
    <property type="match status" value="1"/>
</dbReference>
<feature type="region of interest" description="Disordered" evidence="6">
    <location>
        <begin position="45"/>
        <end position="66"/>
    </location>
</feature>
<protein>
    <recommendedName>
        <fullName evidence="7">Zn(2)-C6 fungal-type domain-containing protein</fullName>
    </recommendedName>
</protein>
<dbReference type="Gene3D" id="4.10.240.10">
    <property type="entry name" value="Zn(2)-C6 fungal-type DNA-binding domain"/>
    <property type="match status" value="1"/>
</dbReference>
<dbReference type="Proteomes" id="UP000054166">
    <property type="component" value="Unassembled WGS sequence"/>
</dbReference>
<proteinExistence type="predicted"/>
<dbReference type="GO" id="GO:0005634">
    <property type="term" value="C:nucleus"/>
    <property type="evidence" value="ECO:0007669"/>
    <property type="project" value="UniProtKB-SubCell"/>
</dbReference>
<sequence>MGGKFRPVPLHFHVLRRPTTYSHFDVLTTGECYPICLRTWSHGWLQTSPSSSSKTSNSEPSSPRVPRRTVMACQFCRGRKLKCDGMRPSCKNCNQRGIVCSYVPV</sequence>
<dbReference type="OrthoDB" id="39175at2759"/>
<feature type="compositionally biased region" description="Low complexity" evidence="6">
    <location>
        <begin position="48"/>
        <end position="62"/>
    </location>
</feature>
<gene>
    <name evidence="8" type="ORF">PILCRDRAFT_71395</name>
</gene>
<dbReference type="CDD" id="cd00067">
    <property type="entry name" value="GAL4"/>
    <property type="match status" value="1"/>
</dbReference>
<dbReference type="HOGENOM" id="CLU_2237613_0_0_1"/>
<evidence type="ECO:0000256" key="1">
    <source>
        <dbReference type="ARBA" id="ARBA00004123"/>
    </source>
</evidence>
<keyword evidence="3" id="KW-0805">Transcription regulation</keyword>
<dbReference type="InterPro" id="IPR001138">
    <property type="entry name" value="Zn2Cys6_DnaBD"/>
</dbReference>
<reference evidence="8 9" key="1">
    <citation type="submission" date="2014-04" db="EMBL/GenBank/DDBJ databases">
        <authorList>
            <consortium name="DOE Joint Genome Institute"/>
            <person name="Kuo A."/>
            <person name="Tarkka M."/>
            <person name="Buscot F."/>
            <person name="Kohler A."/>
            <person name="Nagy L.G."/>
            <person name="Floudas D."/>
            <person name="Copeland A."/>
            <person name="Barry K.W."/>
            <person name="Cichocki N."/>
            <person name="Veneault-Fourrey C."/>
            <person name="LaButti K."/>
            <person name="Lindquist E.A."/>
            <person name="Lipzen A."/>
            <person name="Lundell T."/>
            <person name="Morin E."/>
            <person name="Murat C."/>
            <person name="Sun H."/>
            <person name="Tunlid A."/>
            <person name="Henrissat B."/>
            <person name="Grigoriev I.V."/>
            <person name="Hibbett D.S."/>
            <person name="Martin F."/>
            <person name="Nordberg H.P."/>
            <person name="Cantor M.N."/>
            <person name="Hua S.X."/>
        </authorList>
    </citation>
    <scope>NUCLEOTIDE SEQUENCE [LARGE SCALE GENOMIC DNA]</scope>
    <source>
        <strain evidence="8 9">F 1598</strain>
    </source>
</reference>
<feature type="domain" description="Zn(2)-C6 fungal-type" evidence="7">
    <location>
        <begin position="72"/>
        <end position="102"/>
    </location>
</feature>
<dbReference type="SMART" id="SM00066">
    <property type="entry name" value="GAL4"/>
    <property type="match status" value="1"/>
</dbReference>
<comment type="subcellular location">
    <subcellularLocation>
        <location evidence="1">Nucleus</location>
    </subcellularLocation>
</comment>
<dbReference type="InterPro" id="IPR050815">
    <property type="entry name" value="TF_fung"/>
</dbReference>
<evidence type="ECO:0000256" key="4">
    <source>
        <dbReference type="ARBA" id="ARBA00023163"/>
    </source>
</evidence>
<dbReference type="GO" id="GO:0008270">
    <property type="term" value="F:zinc ion binding"/>
    <property type="evidence" value="ECO:0007669"/>
    <property type="project" value="InterPro"/>
</dbReference>